<reference evidence="1" key="1">
    <citation type="submission" date="2019-01" db="EMBL/GenBank/DDBJ databases">
        <title>Oenococcus sicerae UCMA17102.</title>
        <authorList>
            <person name="Cousin F.J."/>
            <person name="Le Guellec R."/>
            <person name="Cretenet M."/>
        </authorList>
    </citation>
    <scope>NUCLEOTIDE SEQUENCE</scope>
    <source>
        <strain evidence="1">UCMA17102</strain>
    </source>
</reference>
<dbReference type="EMBL" id="SDWY01000004">
    <property type="protein sequence ID" value="MDN6900816.1"/>
    <property type="molecule type" value="Genomic_DNA"/>
</dbReference>
<organism evidence="1 2">
    <name type="scientific">Oenococcus sicerae</name>
    <dbReference type="NCBI Taxonomy" id="2203724"/>
    <lineage>
        <taxon>Bacteria</taxon>
        <taxon>Bacillati</taxon>
        <taxon>Bacillota</taxon>
        <taxon>Bacilli</taxon>
        <taxon>Lactobacillales</taxon>
        <taxon>Lactobacillaceae</taxon>
        <taxon>Oenococcus</taxon>
    </lineage>
</organism>
<evidence type="ECO:0000313" key="2">
    <source>
        <dbReference type="Proteomes" id="UP001167919"/>
    </source>
</evidence>
<accession>A0AAJ1VNJ1</accession>
<proteinExistence type="predicted"/>
<comment type="caution">
    <text evidence="1">The sequence shown here is derived from an EMBL/GenBank/DDBJ whole genome shotgun (WGS) entry which is preliminary data.</text>
</comment>
<protein>
    <submittedName>
        <fullName evidence="1">Uncharacterized protein</fullName>
    </submittedName>
</protein>
<evidence type="ECO:0000313" key="1">
    <source>
        <dbReference type="EMBL" id="MDN6900816.1"/>
    </source>
</evidence>
<name>A0AAJ1VNJ1_9LACO</name>
<sequence length="67" mass="7619">MFILSNYGDLRTENMNPFNHDEALKLFDAYQHVASVTSTIVGLVSEIDDNLNKMTKEDMTYRKTAGC</sequence>
<dbReference type="AlphaFoldDB" id="A0AAJ1VNJ1"/>
<dbReference type="Proteomes" id="UP001167919">
    <property type="component" value="Unassembled WGS sequence"/>
</dbReference>
<gene>
    <name evidence="1" type="ORF">EVC35_07370</name>
</gene>